<keyword evidence="3" id="KW-1185">Reference proteome</keyword>
<feature type="region of interest" description="Disordered" evidence="1">
    <location>
        <begin position="1"/>
        <end position="43"/>
    </location>
</feature>
<dbReference type="AlphaFoldDB" id="A0A022RX21"/>
<gene>
    <name evidence="2" type="ORF">MIMGU_mgv1a0218412mg</name>
</gene>
<organism evidence="2 3">
    <name type="scientific">Erythranthe guttata</name>
    <name type="common">Yellow monkey flower</name>
    <name type="synonym">Mimulus guttatus</name>
    <dbReference type="NCBI Taxonomy" id="4155"/>
    <lineage>
        <taxon>Eukaryota</taxon>
        <taxon>Viridiplantae</taxon>
        <taxon>Streptophyta</taxon>
        <taxon>Embryophyta</taxon>
        <taxon>Tracheophyta</taxon>
        <taxon>Spermatophyta</taxon>
        <taxon>Magnoliopsida</taxon>
        <taxon>eudicotyledons</taxon>
        <taxon>Gunneridae</taxon>
        <taxon>Pentapetalae</taxon>
        <taxon>asterids</taxon>
        <taxon>lamiids</taxon>
        <taxon>Lamiales</taxon>
        <taxon>Phrymaceae</taxon>
        <taxon>Erythranthe</taxon>
    </lineage>
</organism>
<accession>A0A022RX21</accession>
<reference evidence="2 3" key="1">
    <citation type="journal article" date="2013" name="Proc. Natl. Acad. Sci. U.S.A.">
        <title>Fine-scale variation in meiotic recombination in Mimulus inferred from population shotgun sequencing.</title>
        <authorList>
            <person name="Hellsten U."/>
            <person name="Wright K.M."/>
            <person name="Jenkins J."/>
            <person name="Shu S."/>
            <person name="Yuan Y."/>
            <person name="Wessler S.R."/>
            <person name="Schmutz J."/>
            <person name="Willis J.H."/>
            <person name="Rokhsar D.S."/>
        </authorList>
    </citation>
    <scope>NUCLEOTIDE SEQUENCE [LARGE SCALE GENOMIC DNA]</scope>
    <source>
        <strain evidence="3">cv. DUN x IM62</strain>
    </source>
</reference>
<sequence length="43" mass="4773">DYFTRLMNEETQEGNNHVFAPTPAHAPAPAPSPLDGFSAVRRY</sequence>
<proteinExistence type="predicted"/>
<name>A0A022RX21_ERYGU</name>
<feature type="non-terminal residue" evidence="2">
    <location>
        <position position="1"/>
    </location>
</feature>
<dbReference type="EMBL" id="KI630214">
    <property type="protein sequence ID" value="EYU44604.1"/>
    <property type="molecule type" value="Genomic_DNA"/>
</dbReference>
<protein>
    <submittedName>
        <fullName evidence="2">Uncharacterized protein</fullName>
    </submittedName>
</protein>
<evidence type="ECO:0000256" key="1">
    <source>
        <dbReference type="SAM" id="MobiDB-lite"/>
    </source>
</evidence>
<evidence type="ECO:0000313" key="3">
    <source>
        <dbReference type="Proteomes" id="UP000030748"/>
    </source>
</evidence>
<evidence type="ECO:0000313" key="2">
    <source>
        <dbReference type="EMBL" id="EYU44604.1"/>
    </source>
</evidence>
<dbReference type="Proteomes" id="UP000030748">
    <property type="component" value="Unassembled WGS sequence"/>
</dbReference>